<dbReference type="SUPFAM" id="SSF51395">
    <property type="entry name" value="FMN-linked oxidoreductases"/>
    <property type="match status" value="1"/>
</dbReference>
<sequence>MTDINAFSPIRVGATAVRNRLVMAPMTRSRATEDGLATAAMAEYYRQRSGAGLIITEASQTGLRAKGYPTTPGIGTAEQAASWRPVVDAVHEAGGTIHLQLFHVGRLGHPSERGGLPGHAPSALLAPGRTFTAQGLAEHGMPSAMTADDIRATLREFAVAAELAISAGFDGVQLHGANGYLPQQFLSPNTNLRTDEWGGSTRNRIRFVVEAVRAIAEAAGADRTSLRVSPAGTVGGIDEGDSAELYEALLGELAGDGLAFLDVSETPGQRDLTSLVRKAWPGVLVLNPHRGTGPETPHDRVADGLAAGADLVALGAPWLANPDLADRIARRGPYNEADSSTYYGGTERGYLDYPVLKA</sequence>
<protein>
    <submittedName>
        <fullName evidence="2">N-ethylmaleimide reductase</fullName>
    </submittedName>
</protein>
<proteinExistence type="predicted"/>
<dbReference type="InterPro" id="IPR045247">
    <property type="entry name" value="Oye-like"/>
</dbReference>
<dbReference type="PANTHER" id="PTHR22893:SF91">
    <property type="entry name" value="NADPH DEHYDROGENASE 2-RELATED"/>
    <property type="match status" value="1"/>
</dbReference>
<dbReference type="Pfam" id="PF00724">
    <property type="entry name" value="Oxidored_FMN"/>
    <property type="match status" value="1"/>
</dbReference>
<dbReference type="Gene3D" id="3.20.20.70">
    <property type="entry name" value="Aldolase class I"/>
    <property type="match status" value="1"/>
</dbReference>
<dbReference type="PANTHER" id="PTHR22893">
    <property type="entry name" value="NADH OXIDOREDUCTASE-RELATED"/>
    <property type="match status" value="1"/>
</dbReference>
<evidence type="ECO:0000259" key="1">
    <source>
        <dbReference type="Pfam" id="PF00724"/>
    </source>
</evidence>
<evidence type="ECO:0000313" key="2">
    <source>
        <dbReference type="EMBL" id="SDF55823.1"/>
    </source>
</evidence>
<dbReference type="OrthoDB" id="3169239at2"/>
<keyword evidence="3" id="KW-1185">Reference proteome</keyword>
<dbReference type="GO" id="GO:0010181">
    <property type="term" value="F:FMN binding"/>
    <property type="evidence" value="ECO:0007669"/>
    <property type="project" value="InterPro"/>
</dbReference>
<name>A0A1G7M2D6_9PSEU</name>
<dbReference type="Proteomes" id="UP000199623">
    <property type="component" value="Unassembled WGS sequence"/>
</dbReference>
<organism evidence="2 3">
    <name type="scientific">Lentzea fradiae</name>
    <dbReference type="NCBI Taxonomy" id="200378"/>
    <lineage>
        <taxon>Bacteria</taxon>
        <taxon>Bacillati</taxon>
        <taxon>Actinomycetota</taxon>
        <taxon>Actinomycetes</taxon>
        <taxon>Pseudonocardiales</taxon>
        <taxon>Pseudonocardiaceae</taxon>
        <taxon>Lentzea</taxon>
    </lineage>
</organism>
<dbReference type="AlphaFoldDB" id="A0A1G7M2D6"/>
<evidence type="ECO:0000313" key="3">
    <source>
        <dbReference type="Proteomes" id="UP000199623"/>
    </source>
</evidence>
<dbReference type="STRING" id="200378.SAMN05216553_10262"/>
<feature type="domain" description="NADH:flavin oxidoreductase/NADH oxidase N-terminal" evidence="1">
    <location>
        <begin position="7"/>
        <end position="330"/>
    </location>
</feature>
<dbReference type="EMBL" id="FNCC01000002">
    <property type="protein sequence ID" value="SDF55823.1"/>
    <property type="molecule type" value="Genomic_DNA"/>
</dbReference>
<accession>A0A1G7M2D6</accession>
<dbReference type="GO" id="GO:0016491">
    <property type="term" value="F:oxidoreductase activity"/>
    <property type="evidence" value="ECO:0007669"/>
    <property type="project" value="InterPro"/>
</dbReference>
<dbReference type="InterPro" id="IPR013785">
    <property type="entry name" value="Aldolase_TIM"/>
</dbReference>
<dbReference type="RefSeq" id="WP_090045888.1">
    <property type="nucleotide sequence ID" value="NZ_FNCC01000002.1"/>
</dbReference>
<dbReference type="CDD" id="cd02933">
    <property type="entry name" value="OYE_like_FMN"/>
    <property type="match status" value="1"/>
</dbReference>
<reference evidence="3" key="1">
    <citation type="submission" date="2016-10" db="EMBL/GenBank/DDBJ databases">
        <authorList>
            <person name="Varghese N."/>
            <person name="Submissions S."/>
        </authorList>
    </citation>
    <scope>NUCLEOTIDE SEQUENCE [LARGE SCALE GENOMIC DNA]</scope>
    <source>
        <strain evidence="3">CGMCC 4.3506</strain>
    </source>
</reference>
<dbReference type="InterPro" id="IPR001155">
    <property type="entry name" value="OxRdtase_FMN_N"/>
</dbReference>
<gene>
    <name evidence="2" type="ORF">SAMN05216553_10262</name>
</gene>